<feature type="region of interest" description="Disordered" evidence="1">
    <location>
        <begin position="99"/>
        <end position="231"/>
    </location>
</feature>
<keyword evidence="2" id="KW-1133">Transmembrane helix</keyword>
<evidence type="ECO:0000256" key="2">
    <source>
        <dbReference type="SAM" id="Phobius"/>
    </source>
</evidence>
<dbReference type="EMBL" id="JH767203">
    <property type="protein sequence ID" value="EQC27715.1"/>
    <property type="molecule type" value="Genomic_DNA"/>
</dbReference>
<name>T0Q2T3_SAPDV</name>
<feature type="region of interest" description="Disordered" evidence="1">
    <location>
        <begin position="400"/>
        <end position="423"/>
    </location>
</feature>
<feature type="compositionally biased region" description="Acidic residues" evidence="1">
    <location>
        <begin position="155"/>
        <end position="168"/>
    </location>
</feature>
<dbReference type="Proteomes" id="UP000030762">
    <property type="component" value="Unassembled WGS sequence"/>
</dbReference>
<feature type="compositionally biased region" description="Polar residues" evidence="1">
    <location>
        <begin position="312"/>
        <end position="327"/>
    </location>
</feature>
<feature type="compositionally biased region" description="Polar residues" evidence="1">
    <location>
        <begin position="410"/>
        <end position="423"/>
    </location>
</feature>
<dbReference type="VEuPathDB" id="FungiDB:SDRG_14468"/>
<dbReference type="RefSeq" id="XP_008618820.1">
    <property type="nucleotide sequence ID" value="XM_008620598.1"/>
</dbReference>
<feature type="compositionally biased region" description="Basic and acidic residues" evidence="1">
    <location>
        <begin position="117"/>
        <end position="138"/>
    </location>
</feature>
<keyword evidence="2" id="KW-0812">Transmembrane</keyword>
<accession>T0Q2T3</accession>
<reference evidence="3 4" key="1">
    <citation type="submission" date="2012-04" db="EMBL/GenBank/DDBJ databases">
        <title>The Genome Sequence of Saprolegnia declina VS20.</title>
        <authorList>
            <consortium name="The Broad Institute Genome Sequencing Platform"/>
            <person name="Russ C."/>
            <person name="Nusbaum C."/>
            <person name="Tyler B."/>
            <person name="van West P."/>
            <person name="Dieguez-Uribeondo J."/>
            <person name="de Bruijn I."/>
            <person name="Tripathy S."/>
            <person name="Jiang R."/>
            <person name="Young S.K."/>
            <person name="Zeng Q."/>
            <person name="Gargeya S."/>
            <person name="Fitzgerald M."/>
            <person name="Haas B."/>
            <person name="Abouelleil A."/>
            <person name="Alvarado L."/>
            <person name="Arachchi H.M."/>
            <person name="Berlin A."/>
            <person name="Chapman S.B."/>
            <person name="Goldberg J."/>
            <person name="Griggs A."/>
            <person name="Gujja S."/>
            <person name="Hansen M."/>
            <person name="Howarth C."/>
            <person name="Imamovic A."/>
            <person name="Larimer J."/>
            <person name="McCowen C."/>
            <person name="Montmayeur A."/>
            <person name="Murphy C."/>
            <person name="Neiman D."/>
            <person name="Pearson M."/>
            <person name="Priest M."/>
            <person name="Roberts A."/>
            <person name="Saif S."/>
            <person name="Shea T."/>
            <person name="Sisk P."/>
            <person name="Sykes S."/>
            <person name="Wortman J."/>
            <person name="Nusbaum C."/>
            <person name="Birren B."/>
        </authorList>
    </citation>
    <scope>NUCLEOTIDE SEQUENCE [LARGE SCALE GENOMIC DNA]</scope>
    <source>
        <strain evidence="3 4">VS20</strain>
    </source>
</reference>
<feature type="region of interest" description="Disordered" evidence="1">
    <location>
        <begin position="1"/>
        <end position="52"/>
    </location>
</feature>
<organism evidence="3 4">
    <name type="scientific">Saprolegnia diclina (strain VS20)</name>
    <dbReference type="NCBI Taxonomy" id="1156394"/>
    <lineage>
        <taxon>Eukaryota</taxon>
        <taxon>Sar</taxon>
        <taxon>Stramenopiles</taxon>
        <taxon>Oomycota</taxon>
        <taxon>Saprolegniomycetes</taxon>
        <taxon>Saprolegniales</taxon>
        <taxon>Saprolegniaceae</taxon>
        <taxon>Saprolegnia</taxon>
    </lineage>
</organism>
<keyword evidence="4" id="KW-1185">Reference proteome</keyword>
<evidence type="ECO:0000313" key="3">
    <source>
        <dbReference type="EMBL" id="EQC27715.1"/>
    </source>
</evidence>
<feature type="region of interest" description="Disordered" evidence="1">
    <location>
        <begin position="312"/>
        <end position="335"/>
    </location>
</feature>
<feature type="compositionally biased region" description="Acidic residues" evidence="1">
    <location>
        <begin position="139"/>
        <end position="148"/>
    </location>
</feature>
<sequence length="849" mass="92678">MEEELDAWRRGKQGPLLPLRPTEGMGPDARRMGPDVPRLQRVHRQRPETSKTFTDLSAVRLQATREMQVHVQKQLSAIKQAKQSPRLCANYMSFPDVQPMEPKTVDKEDSDAPDVVRQVEDATEDVAHYDVPDHHRADDLEDRAEEDCAGAVAEAQDDSEPTELDDCVDMAQDWRPDDDPDGESFDDHGASDGDDLGRCEVVGRCQEDEFDAGVTSDERREDAPTTRPSETFPSAAYAQQLHDRFWADDETIAIFQLDQESFGGGALNESCDQDVHELSHDDLDEEAWEVPATLVPHAYPVAWTPSFDNLSPASPQSIVHSSPSLSSEDADTSSDELAHTAKYHLELDEWPAPAINAVIGDGLGTDDPSQLTERGDEVSDSTTHALGTEGSAFAAEAMADESMDDATDETQNAPAATSMSLDVSSSEYDHVFSGSDVDDATSPGYYGDISVLSGTTPASIVELHLDSGADEASASSALEEVVSVGSGDDPAGTIPRTHAALHAPHDDDAEDLTLDGSDNLLLHDSVDLLLDATFTGGLHGLSSPLSVEIPSVSATCAAAVSPTTALPTVLPRPLDAYLWLDVLRRFVPCMVFVALGFAGLRCRDHITAMQLAAVAPRLQRLTEGLASRQTYLEATAHAAKTLRTSVALHLRGDAQLDAYRRQSDAIAAARWHLVDDYTAAINDARAQADASFHVVQDFSEATIEQLAKHFNLPWTSMASNLEAWTRLWQRDVATLHRRRADVAAWQQRLATTPTFEFEFRDMLQLARQCRKDQAPTSLPPLPSHTAEFDTDWHVWMGLIVVFSVVPVIACTGHLLRPRPAICLKNENPMRHAPLQRADATSPHFSTSTA</sequence>
<proteinExistence type="predicted"/>
<gene>
    <name evidence="3" type="ORF">SDRG_14468</name>
</gene>
<dbReference type="GeneID" id="19955195"/>
<feature type="transmembrane region" description="Helical" evidence="2">
    <location>
        <begin position="792"/>
        <end position="815"/>
    </location>
</feature>
<evidence type="ECO:0000313" key="4">
    <source>
        <dbReference type="Proteomes" id="UP000030762"/>
    </source>
</evidence>
<dbReference type="InParanoid" id="T0Q2T3"/>
<evidence type="ECO:0000256" key="1">
    <source>
        <dbReference type="SAM" id="MobiDB-lite"/>
    </source>
</evidence>
<dbReference type="OrthoDB" id="10369487at2759"/>
<keyword evidence="2" id="KW-0472">Membrane</keyword>
<dbReference type="AlphaFoldDB" id="T0Q2T3"/>
<feature type="compositionally biased region" description="Basic and acidic residues" evidence="1">
    <location>
        <begin position="185"/>
        <end position="198"/>
    </location>
</feature>
<feature type="region of interest" description="Disordered" evidence="1">
    <location>
        <begin position="358"/>
        <end position="384"/>
    </location>
</feature>
<protein>
    <submittedName>
        <fullName evidence="3">Uncharacterized protein</fullName>
    </submittedName>
</protein>
<dbReference type="OMA" id="QADASFH"/>